<name>A0A2N0NK77_9GLOM</name>
<evidence type="ECO:0000313" key="2">
    <source>
        <dbReference type="Proteomes" id="UP000232722"/>
    </source>
</evidence>
<comment type="caution">
    <text evidence="1">The sequence shown here is derived from an EMBL/GenBank/DDBJ whole genome shotgun (WGS) entry which is preliminary data.</text>
</comment>
<reference evidence="1 2" key="1">
    <citation type="submission" date="2016-04" db="EMBL/GenBank/DDBJ databases">
        <title>Genome analyses suggest a sexual origin of heterokaryosis in a supposedly ancient asexual fungus.</title>
        <authorList>
            <person name="Ropars J."/>
            <person name="Sedzielewska K."/>
            <person name="Noel J."/>
            <person name="Charron P."/>
            <person name="Farinelli L."/>
            <person name="Marton T."/>
            <person name="Kruger M."/>
            <person name="Pelin A."/>
            <person name="Brachmann A."/>
            <person name="Corradi N."/>
        </authorList>
    </citation>
    <scope>NUCLEOTIDE SEQUENCE [LARGE SCALE GENOMIC DNA]</scope>
    <source>
        <strain evidence="1 2">A5</strain>
    </source>
</reference>
<dbReference type="EMBL" id="LLXJ01005302">
    <property type="protein sequence ID" value="PKB94977.1"/>
    <property type="molecule type" value="Genomic_DNA"/>
</dbReference>
<accession>A0A2N0NK77</accession>
<proteinExistence type="predicted"/>
<evidence type="ECO:0000313" key="1">
    <source>
        <dbReference type="EMBL" id="PKB94977.1"/>
    </source>
</evidence>
<gene>
    <name evidence="1" type="ORF">RhiirA5_437634</name>
</gene>
<dbReference type="Proteomes" id="UP000232722">
    <property type="component" value="Unassembled WGS sequence"/>
</dbReference>
<organism evidence="1 2">
    <name type="scientific">Rhizophagus irregularis</name>
    <dbReference type="NCBI Taxonomy" id="588596"/>
    <lineage>
        <taxon>Eukaryota</taxon>
        <taxon>Fungi</taxon>
        <taxon>Fungi incertae sedis</taxon>
        <taxon>Mucoromycota</taxon>
        <taxon>Glomeromycotina</taxon>
        <taxon>Glomeromycetes</taxon>
        <taxon>Glomerales</taxon>
        <taxon>Glomeraceae</taxon>
        <taxon>Rhizophagus</taxon>
    </lineage>
</organism>
<reference evidence="1 2" key="2">
    <citation type="submission" date="2017-09" db="EMBL/GenBank/DDBJ databases">
        <title>Extensive intraspecific genome diversity in a model arbuscular mycorrhizal fungus.</title>
        <authorList>
            <person name="Chen E.C."/>
            <person name="Morin E."/>
            <person name="Beaudet D."/>
            <person name="Noel J."/>
            <person name="Ndikumana S."/>
            <person name="Charron P."/>
            <person name="St-Onge C."/>
            <person name="Giorgi J."/>
            <person name="Grigoriev I.V."/>
            <person name="Roux C."/>
            <person name="Martin F.M."/>
            <person name="Corradi N."/>
        </authorList>
    </citation>
    <scope>NUCLEOTIDE SEQUENCE [LARGE SCALE GENOMIC DNA]</scope>
    <source>
        <strain evidence="1 2">A5</strain>
    </source>
</reference>
<sequence>SANNSINLSHIPDYQFPHHYNVQSLIQQQIQQRVQQPIQQQSFDITSTQPISKMSIGTMSYNMQDMGDDGIFNNQNNP</sequence>
<dbReference type="AlphaFoldDB" id="A0A2N0NK77"/>
<feature type="non-terminal residue" evidence="1">
    <location>
        <position position="1"/>
    </location>
</feature>
<protein>
    <submittedName>
        <fullName evidence="1">Uncharacterized protein</fullName>
    </submittedName>
</protein>